<feature type="transmembrane region" description="Helical" evidence="1">
    <location>
        <begin position="100"/>
        <end position="118"/>
    </location>
</feature>
<dbReference type="Pfam" id="PF03203">
    <property type="entry name" value="MerC"/>
    <property type="match status" value="1"/>
</dbReference>
<dbReference type="GO" id="GO:0016020">
    <property type="term" value="C:membrane"/>
    <property type="evidence" value="ECO:0007669"/>
    <property type="project" value="InterPro"/>
</dbReference>
<feature type="transmembrane region" description="Helical" evidence="1">
    <location>
        <begin position="45"/>
        <end position="63"/>
    </location>
</feature>
<dbReference type="GO" id="GO:0015097">
    <property type="term" value="F:mercury ion transmembrane transporter activity"/>
    <property type="evidence" value="ECO:0007669"/>
    <property type="project" value="InterPro"/>
</dbReference>
<accession>A0A514BPB8</accession>
<dbReference type="EMBL" id="CP041242">
    <property type="protein sequence ID" value="QDH69237.1"/>
    <property type="molecule type" value="Genomic_DNA"/>
</dbReference>
<dbReference type="RefSeq" id="WP_141622579.1">
    <property type="nucleotide sequence ID" value="NZ_CP041242.1"/>
</dbReference>
<gene>
    <name evidence="2" type="ORF">FKV23_03330</name>
</gene>
<evidence type="ECO:0000256" key="1">
    <source>
        <dbReference type="SAM" id="Phobius"/>
    </source>
</evidence>
<organism evidence="2 3">
    <name type="scientific">Marilutibacter alkalisoli</name>
    <dbReference type="NCBI Taxonomy" id="2591633"/>
    <lineage>
        <taxon>Bacteria</taxon>
        <taxon>Pseudomonadati</taxon>
        <taxon>Pseudomonadota</taxon>
        <taxon>Gammaproteobacteria</taxon>
        <taxon>Lysobacterales</taxon>
        <taxon>Lysobacteraceae</taxon>
        <taxon>Marilutibacter</taxon>
    </lineage>
</organism>
<dbReference type="KEGG" id="lyj:FKV23_03330"/>
<protein>
    <submittedName>
        <fullName evidence="2">MerC family mercury resistance protein</fullName>
    </submittedName>
</protein>
<keyword evidence="1" id="KW-0812">Transmembrane</keyword>
<evidence type="ECO:0000313" key="2">
    <source>
        <dbReference type="EMBL" id="QDH69237.1"/>
    </source>
</evidence>
<keyword evidence="3" id="KW-1185">Reference proteome</keyword>
<feature type="transmembrane region" description="Helical" evidence="1">
    <location>
        <begin position="7"/>
        <end position="33"/>
    </location>
</feature>
<feature type="transmembrane region" description="Helical" evidence="1">
    <location>
        <begin position="75"/>
        <end position="94"/>
    </location>
</feature>
<dbReference type="OrthoDB" id="5988272at2"/>
<proteinExistence type="predicted"/>
<dbReference type="Proteomes" id="UP000317199">
    <property type="component" value="Chromosome"/>
</dbReference>
<evidence type="ECO:0000313" key="3">
    <source>
        <dbReference type="Proteomes" id="UP000317199"/>
    </source>
</evidence>
<keyword evidence="1" id="KW-0472">Membrane</keyword>
<dbReference type="AlphaFoldDB" id="A0A514BPB8"/>
<dbReference type="InterPro" id="IPR004891">
    <property type="entry name" value="Mercury-R_MerC"/>
</dbReference>
<name>A0A514BPB8_9GAMM</name>
<sequence>MARTPAALLDASAITLSTLCLLHCLALPLLAAALPLLGAWAEEEWVHVVFVIIAVPLSGHALWRAHRLRRLPRALLALATAGLACLVAGAVEMVPGAWETVVTVAGSLMLAGAHLWNWSRHHRH</sequence>
<keyword evidence="1" id="KW-1133">Transmembrane helix</keyword>
<reference evidence="2 3" key="1">
    <citation type="submission" date="2019-06" db="EMBL/GenBank/DDBJ databases">
        <title>Lysobacter alkalisoli sp. nov. isolated from saline-alkali soil.</title>
        <authorList>
            <person name="Sun J.-Q."/>
            <person name="Xu L."/>
        </authorList>
    </citation>
    <scope>NUCLEOTIDE SEQUENCE [LARGE SCALE GENOMIC DNA]</scope>
    <source>
        <strain evidence="2 3">SJ-36</strain>
    </source>
</reference>